<dbReference type="Gene3D" id="3.40.50.1010">
    <property type="entry name" value="5'-nuclease"/>
    <property type="match status" value="1"/>
</dbReference>
<keyword evidence="3" id="KW-1185">Reference proteome</keyword>
<accession>A0AAE3INQ5</accession>
<protein>
    <submittedName>
        <fullName evidence="2">PIN domain-containing protein</fullName>
    </submittedName>
</protein>
<evidence type="ECO:0000313" key="3">
    <source>
        <dbReference type="Proteomes" id="UP001209317"/>
    </source>
</evidence>
<dbReference type="InterPro" id="IPR029060">
    <property type="entry name" value="PIN-like_dom_sf"/>
</dbReference>
<sequence length="118" mass="12936">MAKKFVISDTDVLIDCCDTASKRHAVIKTTLEKTTGLDNVIISAITKMLLLAGATNKSDEAKTNKQLLRQNTAFFNNEITLKAIERFKVYRLSHGLSIPDCMIAATCAVTGVDYSHSI</sequence>
<feature type="domain" description="PIN" evidence="1">
    <location>
        <begin position="8"/>
        <end position="112"/>
    </location>
</feature>
<dbReference type="Pfam" id="PF01850">
    <property type="entry name" value="PIN"/>
    <property type="match status" value="1"/>
</dbReference>
<evidence type="ECO:0000259" key="1">
    <source>
        <dbReference type="Pfam" id="PF01850"/>
    </source>
</evidence>
<reference evidence="2" key="1">
    <citation type="submission" date="2022-10" db="EMBL/GenBank/DDBJ databases">
        <authorList>
            <person name="Kim H.S."/>
            <person name="Kim J.-S."/>
            <person name="Suh M.K."/>
            <person name="Eom M.K."/>
            <person name="Lee J.-S."/>
        </authorList>
    </citation>
    <scope>NUCLEOTIDE SEQUENCE</scope>
    <source>
        <strain evidence="2">LIP-5</strain>
    </source>
</reference>
<dbReference type="SUPFAM" id="SSF88723">
    <property type="entry name" value="PIN domain-like"/>
    <property type="match status" value="1"/>
</dbReference>
<dbReference type="EMBL" id="JAOTPL010000001">
    <property type="protein sequence ID" value="MCU7693047.1"/>
    <property type="molecule type" value="Genomic_DNA"/>
</dbReference>
<name>A0AAE3INQ5_9BACT</name>
<comment type="caution">
    <text evidence="2">The sequence shown here is derived from an EMBL/GenBank/DDBJ whole genome shotgun (WGS) entry which is preliminary data.</text>
</comment>
<dbReference type="Proteomes" id="UP001209317">
    <property type="component" value="Unassembled WGS sequence"/>
</dbReference>
<dbReference type="AlphaFoldDB" id="A0AAE3INQ5"/>
<dbReference type="RefSeq" id="WP_263036535.1">
    <property type="nucleotide sequence ID" value="NZ_JAOTPL010000001.1"/>
</dbReference>
<organism evidence="2 3">
    <name type="scientific">Haoranjiania flava</name>
    <dbReference type="NCBI Taxonomy" id="1856322"/>
    <lineage>
        <taxon>Bacteria</taxon>
        <taxon>Pseudomonadati</taxon>
        <taxon>Bacteroidota</taxon>
        <taxon>Chitinophagia</taxon>
        <taxon>Chitinophagales</taxon>
        <taxon>Chitinophagaceae</taxon>
        <taxon>Haoranjiania</taxon>
    </lineage>
</organism>
<evidence type="ECO:0000313" key="2">
    <source>
        <dbReference type="EMBL" id="MCU7693047.1"/>
    </source>
</evidence>
<gene>
    <name evidence="2" type="ORF">OD355_00800</name>
</gene>
<dbReference type="InterPro" id="IPR002716">
    <property type="entry name" value="PIN_dom"/>
</dbReference>
<proteinExistence type="predicted"/>